<evidence type="ECO:0000313" key="3">
    <source>
        <dbReference type="Proteomes" id="UP000093925"/>
    </source>
</evidence>
<dbReference type="Gene3D" id="1.10.10.10">
    <property type="entry name" value="Winged helix-like DNA-binding domain superfamily/Winged helix DNA-binding domain"/>
    <property type="match status" value="1"/>
</dbReference>
<dbReference type="PANTHER" id="PTHR33164:SF103">
    <property type="entry name" value="REGULATORY PROTEIN MARR"/>
    <property type="match status" value="1"/>
</dbReference>
<sequence length="153" mass="16506">MDGVTSPADLAAELPRTVGRFRRQLRRATGTGYAPGQLSESQAELLRLVSRRPGVSVSVAAAELGLVPNTASTLVSKLCCAGLLERTADTADRRVSRLRLTESAQHVMDATAATRRAVLIDLLDELDDHQIGVLAKGLEVLDGITRKLQERYT</sequence>
<reference evidence="2 3" key="1">
    <citation type="submission" date="2016-06" db="EMBL/GenBank/DDBJ databases">
        <authorList>
            <person name="Kjaerup R.B."/>
            <person name="Dalgaard T.S."/>
            <person name="Juul-Madsen H.R."/>
        </authorList>
    </citation>
    <scope>NUCLEOTIDE SEQUENCE [LARGE SCALE GENOMIC DNA]</scope>
    <source>
        <strain evidence="2 3">1276495.2</strain>
    </source>
</reference>
<dbReference type="EMBL" id="LZLM01000059">
    <property type="protein sequence ID" value="OBJ86466.1"/>
    <property type="molecule type" value="Genomic_DNA"/>
</dbReference>
<dbReference type="PANTHER" id="PTHR33164">
    <property type="entry name" value="TRANSCRIPTIONAL REGULATOR, MARR FAMILY"/>
    <property type="match status" value="1"/>
</dbReference>
<dbReference type="SUPFAM" id="SSF46785">
    <property type="entry name" value="Winged helix' DNA-binding domain"/>
    <property type="match status" value="1"/>
</dbReference>
<dbReference type="GO" id="GO:0006950">
    <property type="term" value="P:response to stress"/>
    <property type="evidence" value="ECO:0007669"/>
    <property type="project" value="TreeGrafter"/>
</dbReference>
<dbReference type="InterPro" id="IPR036388">
    <property type="entry name" value="WH-like_DNA-bd_sf"/>
</dbReference>
<dbReference type="InterPro" id="IPR036390">
    <property type="entry name" value="WH_DNA-bd_sf"/>
</dbReference>
<feature type="domain" description="HTH marR-type" evidence="1">
    <location>
        <begin position="7"/>
        <end position="150"/>
    </location>
</feature>
<dbReference type="InterPro" id="IPR039422">
    <property type="entry name" value="MarR/SlyA-like"/>
</dbReference>
<evidence type="ECO:0000259" key="1">
    <source>
        <dbReference type="PROSITE" id="PS50995"/>
    </source>
</evidence>
<dbReference type="Proteomes" id="UP000093925">
    <property type="component" value="Unassembled WGS sequence"/>
</dbReference>
<dbReference type="SMART" id="SM00347">
    <property type="entry name" value="HTH_MARR"/>
    <property type="match status" value="1"/>
</dbReference>
<comment type="caution">
    <text evidence="2">The sequence shown here is derived from an EMBL/GenBank/DDBJ whole genome shotgun (WGS) entry which is preliminary data.</text>
</comment>
<proteinExistence type="predicted"/>
<gene>
    <name evidence="2" type="ORF">A5640_10870</name>
</gene>
<dbReference type="InterPro" id="IPR000835">
    <property type="entry name" value="HTH_MarR-typ"/>
</dbReference>
<dbReference type="Pfam" id="PF12802">
    <property type="entry name" value="MarR_2"/>
    <property type="match status" value="1"/>
</dbReference>
<organism evidence="2 3">
    <name type="scientific">Mycobacterium asiaticum</name>
    <dbReference type="NCBI Taxonomy" id="1790"/>
    <lineage>
        <taxon>Bacteria</taxon>
        <taxon>Bacillati</taxon>
        <taxon>Actinomycetota</taxon>
        <taxon>Actinomycetes</taxon>
        <taxon>Mycobacteriales</taxon>
        <taxon>Mycobacteriaceae</taxon>
        <taxon>Mycobacterium</taxon>
    </lineage>
</organism>
<name>A0A1A3KR87_MYCAS</name>
<dbReference type="AlphaFoldDB" id="A0A1A3KR87"/>
<dbReference type="GO" id="GO:0003700">
    <property type="term" value="F:DNA-binding transcription factor activity"/>
    <property type="evidence" value="ECO:0007669"/>
    <property type="project" value="InterPro"/>
</dbReference>
<evidence type="ECO:0000313" key="2">
    <source>
        <dbReference type="EMBL" id="OBJ86466.1"/>
    </source>
</evidence>
<accession>A0A1A3KR87</accession>
<dbReference type="PROSITE" id="PS50995">
    <property type="entry name" value="HTH_MARR_2"/>
    <property type="match status" value="1"/>
</dbReference>
<dbReference type="RefSeq" id="WP_065139794.1">
    <property type="nucleotide sequence ID" value="NZ_LZLF01000440.1"/>
</dbReference>
<protein>
    <submittedName>
        <fullName evidence="2">MarR family transcriptional regulator</fullName>
    </submittedName>
</protein>